<gene>
    <name evidence="2" type="ORF">M6B38_310590</name>
</gene>
<proteinExistence type="predicted"/>
<feature type="compositionally biased region" description="Pro residues" evidence="1">
    <location>
        <begin position="137"/>
        <end position="153"/>
    </location>
</feature>
<dbReference type="EMBL" id="JANAVB010009400">
    <property type="protein sequence ID" value="KAJ6840307.1"/>
    <property type="molecule type" value="Genomic_DNA"/>
</dbReference>
<feature type="region of interest" description="Disordered" evidence="1">
    <location>
        <begin position="362"/>
        <end position="397"/>
    </location>
</feature>
<evidence type="ECO:0000256" key="1">
    <source>
        <dbReference type="SAM" id="MobiDB-lite"/>
    </source>
</evidence>
<protein>
    <submittedName>
        <fullName evidence="2">UPF0481 protein</fullName>
    </submittedName>
</protein>
<feature type="compositionally biased region" description="Basic and acidic residues" evidence="1">
    <location>
        <begin position="177"/>
        <end position="186"/>
    </location>
</feature>
<feature type="compositionally biased region" description="Basic and acidic residues" evidence="1">
    <location>
        <begin position="194"/>
        <end position="206"/>
    </location>
</feature>
<comment type="caution">
    <text evidence="2">The sequence shown here is derived from an EMBL/GenBank/DDBJ whole genome shotgun (WGS) entry which is preliminary data.</text>
</comment>
<organism evidence="2 3">
    <name type="scientific">Iris pallida</name>
    <name type="common">Sweet iris</name>
    <dbReference type="NCBI Taxonomy" id="29817"/>
    <lineage>
        <taxon>Eukaryota</taxon>
        <taxon>Viridiplantae</taxon>
        <taxon>Streptophyta</taxon>
        <taxon>Embryophyta</taxon>
        <taxon>Tracheophyta</taxon>
        <taxon>Spermatophyta</taxon>
        <taxon>Magnoliopsida</taxon>
        <taxon>Liliopsida</taxon>
        <taxon>Asparagales</taxon>
        <taxon>Iridaceae</taxon>
        <taxon>Iridoideae</taxon>
        <taxon>Irideae</taxon>
        <taxon>Iris</taxon>
    </lineage>
</organism>
<dbReference type="Proteomes" id="UP001140949">
    <property type="component" value="Unassembled WGS sequence"/>
</dbReference>
<name>A0AAX6HI60_IRIPA</name>
<evidence type="ECO:0000313" key="2">
    <source>
        <dbReference type="EMBL" id="KAJ6840307.1"/>
    </source>
</evidence>
<reference evidence="2" key="2">
    <citation type="submission" date="2023-04" db="EMBL/GenBank/DDBJ databases">
        <authorList>
            <person name="Bruccoleri R.E."/>
            <person name="Oakeley E.J."/>
            <person name="Faust A.-M."/>
            <person name="Dessus-Babus S."/>
            <person name="Altorfer M."/>
            <person name="Burckhardt D."/>
            <person name="Oertli M."/>
            <person name="Naumann U."/>
            <person name="Petersen F."/>
            <person name="Wong J."/>
        </authorList>
    </citation>
    <scope>NUCLEOTIDE SEQUENCE</scope>
    <source>
        <strain evidence="2">GSM-AAB239-AS_SAM_17_03QT</strain>
        <tissue evidence="2">Leaf</tissue>
    </source>
</reference>
<accession>A0AAX6HI60</accession>
<dbReference type="AlphaFoldDB" id="A0AAX6HI60"/>
<evidence type="ECO:0000313" key="3">
    <source>
        <dbReference type="Proteomes" id="UP001140949"/>
    </source>
</evidence>
<reference evidence="2" key="1">
    <citation type="journal article" date="2023" name="GigaByte">
        <title>Genome assembly of the bearded iris, Iris pallida Lam.</title>
        <authorList>
            <person name="Bruccoleri R.E."/>
            <person name="Oakeley E.J."/>
            <person name="Faust A.M.E."/>
            <person name="Altorfer M."/>
            <person name="Dessus-Babus S."/>
            <person name="Burckhardt D."/>
            <person name="Oertli M."/>
            <person name="Naumann U."/>
            <person name="Petersen F."/>
            <person name="Wong J."/>
        </authorList>
    </citation>
    <scope>NUCLEOTIDE SEQUENCE</scope>
    <source>
        <strain evidence="2">GSM-AAB239-AS_SAM_17_03QT</strain>
    </source>
</reference>
<sequence>MIGRHSSSSCQRQSPDQHFEFVVVTKKEREKNGCSLQQGANQLVLDHSEAQRNCASRPPKIPSCASTAAPHPSTLSAAAAGGSSSVVTCRCRVDRVDKGEARACPAGGDLLPVGQALHLPRPQVPLRRRREGLRPPARLPRPLPPRQAPPPPHGAAQVARPPPGPPPHRPQRRALPRGREVPRRESPLALRGGHHPDQQRVRPDHGPRRHLRARDLPRRGRGGVPGAGVLPQRPHLRDARHHALGAARHDHAGEPDPPLRAGPAAGAPDRAGRALRPGREDRALLLRDPDAHRRAPPQGGVRPPLRRRAALPRRVPAQHPADGPEARAEGLDPAALAQAEGRGQAAAAADSLRERAEGGRVLVPEGGHGQVLGHPVQGRGAQDPPPAHPPRHQVPLPQPHRLRAVPHRLRQRHHLLHRLHGQPHQLRGGRRLPALPRDHRALARERRGGRRPLQPPLPGGGLRHQRQLSLRPLAAGQQVLQPQVEFLEGHIGAQLLPQPMGHHLLCCWCCVARPHAFTNILQYLWLLLA</sequence>
<feature type="compositionally biased region" description="Basic and acidic residues" evidence="1">
    <location>
        <begin position="277"/>
        <end position="293"/>
    </location>
</feature>
<feature type="region of interest" description="Disordered" evidence="1">
    <location>
        <begin position="121"/>
        <end position="328"/>
    </location>
</feature>
<keyword evidence="3" id="KW-1185">Reference proteome</keyword>
<feature type="region of interest" description="Disordered" evidence="1">
    <location>
        <begin position="442"/>
        <end position="464"/>
    </location>
</feature>